<evidence type="ECO:0000256" key="8">
    <source>
        <dbReference type="ARBA" id="ARBA00032554"/>
    </source>
</evidence>
<dbReference type="GO" id="GO:0016301">
    <property type="term" value="F:kinase activity"/>
    <property type="evidence" value="ECO:0007669"/>
    <property type="project" value="UniProtKB-KW"/>
</dbReference>
<dbReference type="Pfam" id="PF08544">
    <property type="entry name" value="GHMP_kinases_C"/>
    <property type="match status" value="1"/>
</dbReference>
<dbReference type="PANTHER" id="PTHR43527">
    <property type="entry name" value="4-DIPHOSPHOCYTIDYL-2-C-METHYL-D-ERYTHRITOL KINASE, CHLOROPLASTIC"/>
    <property type="match status" value="1"/>
</dbReference>
<evidence type="ECO:0000256" key="7">
    <source>
        <dbReference type="ARBA" id="ARBA00022840"/>
    </source>
</evidence>
<gene>
    <name evidence="9 13" type="primary">ispE</name>
    <name evidence="13" type="ORF">GCM10025865_20150</name>
</gene>
<keyword evidence="9" id="KW-0414">Isoprene biosynthesis</keyword>
<evidence type="ECO:0000313" key="13">
    <source>
        <dbReference type="EMBL" id="BDZ42716.1"/>
    </source>
</evidence>
<reference evidence="14" key="1">
    <citation type="journal article" date="2019" name="Int. J. Syst. Evol. Microbiol.">
        <title>The Global Catalogue of Microorganisms (GCM) 10K type strain sequencing project: providing services to taxonomists for standard genome sequencing and annotation.</title>
        <authorList>
            <consortium name="The Broad Institute Genomics Platform"/>
            <consortium name="The Broad Institute Genome Sequencing Center for Infectious Disease"/>
            <person name="Wu L."/>
            <person name="Ma J."/>
        </authorList>
    </citation>
    <scope>NUCLEOTIDE SEQUENCE [LARGE SCALE GENOMIC DNA]</scope>
    <source>
        <strain evidence="14">NBRC 108565</strain>
    </source>
</reference>
<feature type="binding site" evidence="9">
    <location>
        <begin position="135"/>
        <end position="145"/>
    </location>
    <ligand>
        <name>ATP</name>
        <dbReference type="ChEBI" id="CHEBI:30616"/>
    </ligand>
</feature>
<feature type="compositionally biased region" description="Gly residues" evidence="10">
    <location>
        <begin position="9"/>
        <end position="24"/>
    </location>
</feature>
<dbReference type="Gene3D" id="3.30.70.890">
    <property type="entry name" value="GHMP kinase, C-terminal domain"/>
    <property type="match status" value="1"/>
</dbReference>
<keyword evidence="6 9" id="KW-0418">Kinase</keyword>
<comment type="catalytic activity">
    <reaction evidence="9">
        <text>4-CDP-2-C-methyl-D-erythritol + ATP = 4-CDP-2-C-methyl-D-erythritol 2-phosphate + ADP + H(+)</text>
        <dbReference type="Rhea" id="RHEA:18437"/>
        <dbReference type="ChEBI" id="CHEBI:15378"/>
        <dbReference type="ChEBI" id="CHEBI:30616"/>
        <dbReference type="ChEBI" id="CHEBI:57823"/>
        <dbReference type="ChEBI" id="CHEBI:57919"/>
        <dbReference type="ChEBI" id="CHEBI:456216"/>
        <dbReference type="EC" id="2.7.1.148"/>
    </reaction>
</comment>
<dbReference type="EC" id="2.7.1.148" evidence="2 9"/>
<evidence type="ECO:0000256" key="4">
    <source>
        <dbReference type="ARBA" id="ARBA00022679"/>
    </source>
</evidence>
<dbReference type="InterPro" id="IPR013750">
    <property type="entry name" value="GHMP_kinase_C_dom"/>
</dbReference>
<keyword evidence="14" id="KW-1185">Reference proteome</keyword>
<proteinExistence type="inferred from homology"/>
<comment type="function">
    <text evidence="9">Catalyzes the phosphorylation of the position 2 hydroxy group of 4-diphosphocytidyl-2C-methyl-D-erythritol.</text>
</comment>
<feature type="domain" description="GHMP kinase C-terminal" evidence="12">
    <location>
        <begin position="251"/>
        <end position="326"/>
    </location>
</feature>
<dbReference type="InterPro" id="IPR014721">
    <property type="entry name" value="Ribsml_uS5_D2-typ_fold_subgr"/>
</dbReference>
<feature type="region of interest" description="Disordered" evidence="10">
    <location>
        <begin position="1"/>
        <end position="39"/>
    </location>
</feature>
<evidence type="ECO:0000256" key="2">
    <source>
        <dbReference type="ARBA" id="ARBA00012052"/>
    </source>
</evidence>
<comment type="pathway">
    <text evidence="9">Isoprenoid biosynthesis; isopentenyl diphosphate biosynthesis via DXP pathway; isopentenyl diphosphate from 1-deoxy-D-xylulose 5-phosphate: step 3/6.</text>
</comment>
<protein>
    <recommendedName>
        <fullName evidence="3 9">4-diphosphocytidyl-2-C-methyl-D-erythritol kinase</fullName>
        <shortName evidence="9">CMK</shortName>
        <ecNumber evidence="2 9">2.7.1.148</ecNumber>
    </recommendedName>
    <alternativeName>
        <fullName evidence="8 9">4-(cytidine-5'-diphospho)-2-C-methyl-D-erythritol kinase</fullName>
    </alternativeName>
</protein>
<dbReference type="HAMAP" id="MF_00061">
    <property type="entry name" value="IspE"/>
    <property type="match status" value="1"/>
</dbReference>
<evidence type="ECO:0000256" key="1">
    <source>
        <dbReference type="ARBA" id="ARBA00009684"/>
    </source>
</evidence>
<dbReference type="Pfam" id="PF00288">
    <property type="entry name" value="GHMP_kinases_N"/>
    <property type="match status" value="1"/>
</dbReference>
<feature type="domain" description="GHMP kinase N-terminal" evidence="11">
    <location>
        <begin position="107"/>
        <end position="184"/>
    </location>
</feature>
<dbReference type="Proteomes" id="UP001321475">
    <property type="component" value="Chromosome"/>
</dbReference>
<evidence type="ECO:0000256" key="5">
    <source>
        <dbReference type="ARBA" id="ARBA00022741"/>
    </source>
</evidence>
<accession>A0ABM8G3L2</accession>
<evidence type="ECO:0000256" key="10">
    <source>
        <dbReference type="SAM" id="MobiDB-lite"/>
    </source>
</evidence>
<dbReference type="InterPro" id="IPR006204">
    <property type="entry name" value="GHMP_kinase_N_dom"/>
</dbReference>
<organism evidence="13 14">
    <name type="scientific">Paraoerskovia sediminicola</name>
    <dbReference type="NCBI Taxonomy" id="1138587"/>
    <lineage>
        <taxon>Bacteria</taxon>
        <taxon>Bacillati</taxon>
        <taxon>Actinomycetota</taxon>
        <taxon>Actinomycetes</taxon>
        <taxon>Micrococcales</taxon>
        <taxon>Cellulomonadaceae</taxon>
        <taxon>Paraoerskovia</taxon>
    </lineage>
</organism>
<dbReference type="NCBIfam" id="TIGR00154">
    <property type="entry name" value="ispE"/>
    <property type="match status" value="1"/>
</dbReference>
<feature type="active site" evidence="9">
    <location>
        <position position="47"/>
    </location>
</feature>
<keyword evidence="7 9" id="KW-0067">ATP-binding</keyword>
<feature type="active site" evidence="9">
    <location>
        <position position="177"/>
    </location>
</feature>
<dbReference type="EMBL" id="AP027729">
    <property type="protein sequence ID" value="BDZ42716.1"/>
    <property type="molecule type" value="Genomic_DNA"/>
</dbReference>
<dbReference type="InterPro" id="IPR004424">
    <property type="entry name" value="IspE"/>
</dbReference>
<evidence type="ECO:0000256" key="6">
    <source>
        <dbReference type="ARBA" id="ARBA00022777"/>
    </source>
</evidence>
<keyword evidence="4 9" id="KW-0808">Transferase</keyword>
<dbReference type="InterPro" id="IPR020568">
    <property type="entry name" value="Ribosomal_Su5_D2-typ_SF"/>
</dbReference>
<evidence type="ECO:0000256" key="9">
    <source>
        <dbReference type="HAMAP-Rule" id="MF_00061"/>
    </source>
</evidence>
<evidence type="ECO:0000256" key="3">
    <source>
        <dbReference type="ARBA" id="ARBA00017473"/>
    </source>
</evidence>
<evidence type="ECO:0000313" key="14">
    <source>
        <dbReference type="Proteomes" id="UP001321475"/>
    </source>
</evidence>
<comment type="similarity">
    <text evidence="1 9">Belongs to the GHMP kinase family. IspE subfamily.</text>
</comment>
<dbReference type="InterPro" id="IPR036554">
    <property type="entry name" value="GHMP_kinase_C_sf"/>
</dbReference>
<keyword evidence="5 9" id="KW-0547">Nucleotide-binding</keyword>
<sequence>MVPGPGGPRGPRGPEGSGGTGGQGDDQRRAAPSSGVPATVRVRAPGKVNLSLRVGAVQDDGYHPLVTVFQAVSLAEEVTLTERAAGAGILVEVTGPASDGVPTDRTNLAWQAVELVAERAGVDPDVHVELHKGVPVGGGMAGGSADAAAALVAADHLLHAGLSRDELHELAARLGSDVPFGLLGHVAVGTGRGHLLTPAMTRGELHWALGTRARGLSTAEVYRTFDERGPGDGSSAAEREPVHVDQDAELLQALGAGDTEGVGRALHNDLQAAALHLAPELADVLTVAERAGTLGAIVSGSGPTVAALARSPRHARAIGAAWTAAGVVDGVHVASGPTHGARIVHSVASDGPPRP</sequence>
<dbReference type="PANTHER" id="PTHR43527:SF2">
    <property type="entry name" value="4-DIPHOSPHOCYTIDYL-2-C-METHYL-D-ERYTHRITOL KINASE, CHLOROPLASTIC"/>
    <property type="match status" value="1"/>
</dbReference>
<dbReference type="NCBIfam" id="NF002870">
    <property type="entry name" value="PRK03188.1"/>
    <property type="match status" value="1"/>
</dbReference>
<name>A0ABM8G3L2_9CELL</name>
<evidence type="ECO:0000259" key="11">
    <source>
        <dbReference type="Pfam" id="PF00288"/>
    </source>
</evidence>
<dbReference type="Gene3D" id="3.30.230.10">
    <property type="match status" value="1"/>
</dbReference>
<evidence type="ECO:0000259" key="12">
    <source>
        <dbReference type="Pfam" id="PF08544"/>
    </source>
</evidence>
<dbReference type="SUPFAM" id="SSF55060">
    <property type="entry name" value="GHMP Kinase, C-terminal domain"/>
    <property type="match status" value="1"/>
</dbReference>
<dbReference type="SUPFAM" id="SSF54211">
    <property type="entry name" value="Ribosomal protein S5 domain 2-like"/>
    <property type="match status" value="1"/>
</dbReference>